<evidence type="ECO:0000313" key="6">
    <source>
        <dbReference type="Proteomes" id="UP000198346"/>
    </source>
</evidence>
<evidence type="ECO:0000313" key="5">
    <source>
        <dbReference type="EMBL" id="SNT72104.1"/>
    </source>
</evidence>
<feature type="domain" description="HTH araC/xylS-type" evidence="4">
    <location>
        <begin position="207"/>
        <end position="305"/>
    </location>
</feature>
<dbReference type="InterPro" id="IPR050204">
    <property type="entry name" value="AraC_XylS_family_regulators"/>
</dbReference>
<dbReference type="Gene3D" id="1.10.10.60">
    <property type="entry name" value="Homeodomain-like"/>
    <property type="match status" value="2"/>
</dbReference>
<dbReference type="InterPro" id="IPR011051">
    <property type="entry name" value="RmlC_Cupin_sf"/>
</dbReference>
<dbReference type="GO" id="GO:0003700">
    <property type="term" value="F:DNA-binding transcription factor activity"/>
    <property type="evidence" value="ECO:0007669"/>
    <property type="project" value="InterPro"/>
</dbReference>
<dbReference type="InterPro" id="IPR014710">
    <property type="entry name" value="RmlC-like_jellyroll"/>
</dbReference>
<organism evidence="5 6">
    <name type="scientific">Amphiplicatus metriothermophilus</name>
    <dbReference type="NCBI Taxonomy" id="1519374"/>
    <lineage>
        <taxon>Bacteria</taxon>
        <taxon>Pseudomonadati</taxon>
        <taxon>Pseudomonadota</taxon>
        <taxon>Alphaproteobacteria</taxon>
        <taxon>Parvularculales</taxon>
        <taxon>Parvularculaceae</taxon>
        <taxon>Amphiplicatus</taxon>
    </lineage>
</organism>
<evidence type="ECO:0000256" key="3">
    <source>
        <dbReference type="ARBA" id="ARBA00023163"/>
    </source>
</evidence>
<keyword evidence="2" id="KW-0238">DNA-binding</keyword>
<dbReference type="SMART" id="SM00342">
    <property type="entry name" value="HTH_ARAC"/>
    <property type="match status" value="1"/>
</dbReference>
<dbReference type="PRINTS" id="PR00032">
    <property type="entry name" value="HTHARAC"/>
</dbReference>
<dbReference type="Pfam" id="PF12833">
    <property type="entry name" value="HTH_18"/>
    <property type="match status" value="1"/>
</dbReference>
<gene>
    <name evidence="5" type="ORF">SAMN06297382_1136</name>
</gene>
<dbReference type="OrthoDB" id="9802263at2"/>
<evidence type="ECO:0000256" key="2">
    <source>
        <dbReference type="ARBA" id="ARBA00023125"/>
    </source>
</evidence>
<dbReference type="PANTHER" id="PTHR46796">
    <property type="entry name" value="HTH-TYPE TRANSCRIPTIONAL ACTIVATOR RHAS-RELATED"/>
    <property type="match status" value="1"/>
</dbReference>
<keyword evidence="1" id="KW-0805">Transcription regulation</keyword>
<protein>
    <submittedName>
        <fullName evidence="5">Transcriptional regulator, AraC family</fullName>
    </submittedName>
</protein>
<dbReference type="GO" id="GO:0043565">
    <property type="term" value="F:sequence-specific DNA binding"/>
    <property type="evidence" value="ECO:0007669"/>
    <property type="project" value="InterPro"/>
</dbReference>
<dbReference type="SUPFAM" id="SSF51182">
    <property type="entry name" value="RmlC-like cupins"/>
    <property type="match status" value="1"/>
</dbReference>
<dbReference type="InterPro" id="IPR009057">
    <property type="entry name" value="Homeodomain-like_sf"/>
</dbReference>
<keyword evidence="3" id="KW-0804">Transcription</keyword>
<evidence type="ECO:0000256" key="1">
    <source>
        <dbReference type="ARBA" id="ARBA00023015"/>
    </source>
</evidence>
<dbReference type="InterPro" id="IPR032783">
    <property type="entry name" value="AraC_lig"/>
</dbReference>
<dbReference type="AlphaFoldDB" id="A0A239PP77"/>
<dbReference type="RefSeq" id="WP_089411633.1">
    <property type="nucleotide sequence ID" value="NZ_FZQA01000002.1"/>
</dbReference>
<reference evidence="5 6" key="1">
    <citation type="submission" date="2017-07" db="EMBL/GenBank/DDBJ databases">
        <authorList>
            <person name="Sun Z.S."/>
            <person name="Albrecht U."/>
            <person name="Echele G."/>
            <person name="Lee C.C."/>
        </authorList>
    </citation>
    <scope>NUCLEOTIDE SEQUENCE [LARGE SCALE GENOMIC DNA]</scope>
    <source>
        <strain evidence="5 6">CGMCC 1.12710</strain>
    </source>
</reference>
<dbReference type="InterPro" id="IPR020449">
    <property type="entry name" value="Tscrpt_reg_AraC-type_HTH"/>
</dbReference>
<dbReference type="PANTHER" id="PTHR46796:SF7">
    <property type="entry name" value="ARAC FAMILY TRANSCRIPTIONAL REGULATOR"/>
    <property type="match status" value="1"/>
</dbReference>
<evidence type="ECO:0000259" key="4">
    <source>
        <dbReference type="PROSITE" id="PS01124"/>
    </source>
</evidence>
<keyword evidence="6" id="KW-1185">Reference proteome</keyword>
<dbReference type="PROSITE" id="PS01124">
    <property type="entry name" value="HTH_ARAC_FAMILY_2"/>
    <property type="match status" value="1"/>
</dbReference>
<dbReference type="SUPFAM" id="SSF46689">
    <property type="entry name" value="Homeodomain-like"/>
    <property type="match status" value="2"/>
</dbReference>
<sequence>MDVLSDILNIVKLQGSLYFRTEFSPPWGVCVPDYASVARFHLVTRGQCWVRVAGAGDAVRLAAGDLIVIPHGREHRLSDEPDRPAMLVDEVVQRAGFKGAGALVYGGPDRASPACLVCGHFAFDPNAGRLLLGALPPYIHVKGFQSLNYGWIDEAMKFITHEVHERAPGADAIINRLSEILFIQTMRHHARQTDVGLLAGLRDPQLARALSAIHQAPDRDWTVEALASEAGMSRTVFSERMRERIGCSPIQYLTQWRMELASRMLTRRDANLARIAPAVGYQSVGAFIRAFKKHFGVGPGRYQKTAVAAEAA</sequence>
<name>A0A239PP77_9PROT</name>
<dbReference type="Pfam" id="PF12852">
    <property type="entry name" value="Cupin_6"/>
    <property type="match status" value="1"/>
</dbReference>
<dbReference type="InterPro" id="IPR018060">
    <property type="entry name" value="HTH_AraC"/>
</dbReference>
<dbReference type="Proteomes" id="UP000198346">
    <property type="component" value="Unassembled WGS sequence"/>
</dbReference>
<accession>A0A239PP77</accession>
<proteinExistence type="predicted"/>
<dbReference type="EMBL" id="FZQA01000002">
    <property type="protein sequence ID" value="SNT72104.1"/>
    <property type="molecule type" value="Genomic_DNA"/>
</dbReference>
<dbReference type="Gene3D" id="2.60.120.10">
    <property type="entry name" value="Jelly Rolls"/>
    <property type="match status" value="1"/>
</dbReference>